<evidence type="ECO:0000313" key="3">
    <source>
        <dbReference type="Proteomes" id="UP001469089"/>
    </source>
</evidence>
<dbReference type="RefSeq" id="WP_349544735.1">
    <property type="nucleotide sequence ID" value="NZ_JAOALG010000002.1"/>
</dbReference>
<comment type="caution">
    <text evidence="2">The sequence shown here is derived from an EMBL/GenBank/DDBJ whole genome shotgun (WGS) entry which is preliminary data.</text>
</comment>
<organism evidence="2 3">
    <name type="scientific">Paraburkholderia acidicola</name>
    <dbReference type="NCBI Taxonomy" id="1912599"/>
    <lineage>
        <taxon>Bacteria</taxon>
        <taxon>Pseudomonadati</taxon>
        <taxon>Pseudomonadota</taxon>
        <taxon>Betaproteobacteria</taxon>
        <taxon>Burkholderiales</taxon>
        <taxon>Burkholderiaceae</taxon>
        <taxon>Paraburkholderia</taxon>
    </lineage>
</organism>
<accession>A0ABV1LUP5</accession>
<reference evidence="2 3" key="1">
    <citation type="journal article" date="2024" name="Chem. Sci.">
        <title>Discovery of a lagriamide polyketide by integrated genome mining, isotopic labeling, and untargeted metabolomics.</title>
        <authorList>
            <person name="Fergusson C.H."/>
            <person name="Saulog J."/>
            <person name="Paulo B.S."/>
            <person name="Wilson D.M."/>
            <person name="Liu D.Y."/>
            <person name="Morehouse N.J."/>
            <person name="Waterworth S."/>
            <person name="Barkei J."/>
            <person name="Gray C.A."/>
            <person name="Kwan J.C."/>
            <person name="Eustaquio A.S."/>
            <person name="Linington R.G."/>
        </authorList>
    </citation>
    <scope>NUCLEOTIDE SEQUENCE [LARGE SCALE GENOMIC DNA]</scope>
    <source>
        <strain evidence="2 3">RL17-338-BIF-B</strain>
    </source>
</reference>
<proteinExistence type="predicted"/>
<protein>
    <submittedName>
        <fullName evidence="2">GIY-YIG nuclease family protein</fullName>
    </submittedName>
</protein>
<keyword evidence="3" id="KW-1185">Reference proteome</keyword>
<dbReference type="InterPro" id="IPR018306">
    <property type="entry name" value="Phage_T5_Orf172_DNA-bd"/>
</dbReference>
<evidence type="ECO:0000259" key="1">
    <source>
        <dbReference type="Pfam" id="PF10544"/>
    </source>
</evidence>
<evidence type="ECO:0000313" key="2">
    <source>
        <dbReference type="EMBL" id="MEQ5842990.1"/>
    </source>
</evidence>
<sequence>MSVLYFLVNKEQSAFKIGISRHPHHRAKALPVEIDTERSFEIEIVDGDAYRTERTLQYLFRHWRYNMPRGDGYTEWFGIDALAEVISFARVHADKLGLGPVRALKAPNRAASSGRVIPLRESREARAERRARERAELLARAEAHNGQVLEWCKDAFIEMEKSNTIAGLIRPPPDDPFGGGYLYLQGRQRDHWAEVLCDNHEGLNRTIGRGFSSIFSGYYWDGDYPLIEVGVNRNYLVQDEDTLMWEARLPGAVAIRSLLTGHACDIGTQDDMDLRECRVDLAILREEFWDKVHEAMGRPEHGMPTTAIFQRKPC</sequence>
<name>A0ABV1LUP5_9BURK</name>
<feature type="domain" description="Bacteriophage T5 Orf172 DNA-binding" evidence="1">
    <location>
        <begin position="5"/>
        <end position="87"/>
    </location>
</feature>
<gene>
    <name evidence="2" type="ORF">N0A02_26400</name>
</gene>
<dbReference type="EMBL" id="JAOALG010000002">
    <property type="protein sequence ID" value="MEQ5842990.1"/>
    <property type="molecule type" value="Genomic_DNA"/>
</dbReference>
<dbReference type="Proteomes" id="UP001469089">
    <property type="component" value="Unassembled WGS sequence"/>
</dbReference>
<dbReference type="Pfam" id="PF10544">
    <property type="entry name" value="T5orf172"/>
    <property type="match status" value="1"/>
</dbReference>